<keyword evidence="4" id="KW-0807">Transducer</keyword>
<evidence type="ECO:0000259" key="8">
    <source>
        <dbReference type="PROSITE" id="PS50885"/>
    </source>
</evidence>
<dbReference type="SMART" id="SM00304">
    <property type="entry name" value="HAMP"/>
    <property type="match status" value="2"/>
</dbReference>
<feature type="domain" description="HAMP" evidence="8">
    <location>
        <begin position="220"/>
        <end position="273"/>
    </location>
</feature>
<sequence length="647" mass="68925">MAMGHDADRLGAGEGVLGWGFSFMLNKFRNLSVSAKLAAVMVIANIVGVAAIATYTWINETQTAVERAGAKWEGDTEQFATLAAGGIKWDKPEVVRDAYSLFRDDATLNMVQFVALNKDGAIVDQWRRDGHSTLTDADLNALPNEIYEARADFQRLSEDLVVVVAPLPRSATGEASGHVVTAWTTGSIFAAASRNALTLLAIQGVVVAIAVGVFLMVMRRLIGTPLGALSESINRLQEGDYATEISYQDNGDEIGVVARALDTFRTKSIEQQEESRQAEEQRRGFEAERTENAERTVAVAQRQSDAVSQVADVLARLATGDFTHRLDDLGPEFEKLVTDFNKMTDAVSSTLLEIKTSTSAVDAGANEIANSADTLARRTEQTAAALEETAAALHEMTSNVRESSERAGEAGTLVTKTKQDAETSAAVVRDAIGAMDRIKESSSKIAQIISVIDEIAFQTNLLALNAGVEAARAGEAGKGFAVVAHEVRELAQRCAGAAKEITGLISESGKEVDAGVDLVNQTGKSLLSIERQVNEITDRIQAIVGAYQEQSTGLEEINTAVVSMDEATQQNAAMVEETNAASQELKSQGGQLTRALARFSIQAGRDSTEERSPATACASKASSAKSSIPAVAGNNALAVDTSEWEDF</sequence>
<evidence type="ECO:0000256" key="5">
    <source>
        <dbReference type="SAM" id="MobiDB-lite"/>
    </source>
</evidence>
<dbReference type="SMART" id="SM00283">
    <property type="entry name" value="MA"/>
    <property type="match status" value="1"/>
</dbReference>
<evidence type="ECO:0000256" key="1">
    <source>
        <dbReference type="ARBA" id="ARBA00004370"/>
    </source>
</evidence>
<evidence type="ECO:0000256" key="4">
    <source>
        <dbReference type="PROSITE-ProRule" id="PRU00284"/>
    </source>
</evidence>
<dbReference type="Pfam" id="PF00015">
    <property type="entry name" value="MCPsignal"/>
    <property type="match status" value="1"/>
</dbReference>
<dbReference type="PROSITE" id="PS50111">
    <property type="entry name" value="CHEMOTAXIS_TRANSDUC_2"/>
    <property type="match status" value="1"/>
</dbReference>
<reference evidence="9 10" key="1">
    <citation type="journal article" date="2015" name="Antonie Van Leeuwenhoek">
        <title>Oricola cellulosilytica gen. nov., sp. nov., a cellulose-degrading bacterium of the family Phyllobacteriaceae isolated from surface seashore water, and emended descriptions of Mesorhizobium loti and Phyllobacterium myrsinacearum.</title>
        <authorList>
            <person name="Hameed A."/>
            <person name="Shahina M."/>
            <person name="Lai W.A."/>
            <person name="Lin S.Y."/>
            <person name="Young L.S."/>
            <person name="Liu Y.C."/>
            <person name="Hsu Y.H."/>
            <person name="Young C.C."/>
        </authorList>
    </citation>
    <scope>NUCLEOTIDE SEQUENCE [LARGE SCALE GENOMIC DNA]</scope>
    <source>
        <strain evidence="9 10">KCTC 52183</strain>
    </source>
</reference>
<feature type="region of interest" description="Disordered" evidence="5">
    <location>
        <begin position="602"/>
        <end position="628"/>
    </location>
</feature>
<keyword evidence="6" id="KW-0472">Membrane</keyword>
<feature type="compositionally biased region" description="Low complexity" evidence="5">
    <location>
        <begin position="613"/>
        <end position="628"/>
    </location>
</feature>
<protein>
    <submittedName>
        <fullName evidence="9">Methyl-accepting chemotaxis protein</fullName>
    </submittedName>
</protein>
<proteinExistence type="inferred from homology"/>
<name>A0A4R0P958_9HYPH</name>
<keyword evidence="10" id="KW-1185">Reference proteome</keyword>
<comment type="caution">
    <text evidence="9">The sequence shown here is derived from an EMBL/GenBank/DDBJ whole genome shotgun (WGS) entry which is preliminary data.</text>
</comment>
<comment type="similarity">
    <text evidence="3">Belongs to the methyl-accepting chemotaxis (MCP) protein family.</text>
</comment>
<evidence type="ECO:0000256" key="3">
    <source>
        <dbReference type="ARBA" id="ARBA00029447"/>
    </source>
</evidence>
<feature type="domain" description="Methyl-accepting transducer" evidence="7">
    <location>
        <begin position="357"/>
        <end position="586"/>
    </location>
</feature>
<dbReference type="OrthoDB" id="3289104at2"/>
<gene>
    <name evidence="9" type="ORF">E0D97_14755</name>
</gene>
<keyword evidence="6" id="KW-0812">Transmembrane</keyword>
<feature type="transmembrane region" description="Helical" evidence="6">
    <location>
        <begin position="196"/>
        <end position="217"/>
    </location>
</feature>
<accession>A0A4R0P958</accession>
<dbReference type="InterPro" id="IPR003660">
    <property type="entry name" value="HAMP_dom"/>
</dbReference>
<dbReference type="SUPFAM" id="SSF58104">
    <property type="entry name" value="Methyl-accepting chemotaxis protein (MCP) signaling domain"/>
    <property type="match status" value="1"/>
</dbReference>
<evidence type="ECO:0000259" key="7">
    <source>
        <dbReference type="PROSITE" id="PS50111"/>
    </source>
</evidence>
<evidence type="ECO:0000313" key="9">
    <source>
        <dbReference type="EMBL" id="TCD12282.1"/>
    </source>
</evidence>
<dbReference type="PROSITE" id="PS50885">
    <property type="entry name" value="HAMP"/>
    <property type="match status" value="2"/>
</dbReference>
<dbReference type="CDD" id="cd11386">
    <property type="entry name" value="MCP_signal"/>
    <property type="match status" value="1"/>
</dbReference>
<dbReference type="PANTHER" id="PTHR43531:SF11">
    <property type="entry name" value="METHYL-ACCEPTING CHEMOTAXIS PROTEIN 3"/>
    <property type="match status" value="1"/>
</dbReference>
<dbReference type="CDD" id="cd06225">
    <property type="entry name" value="HAMP"/>
    <property type="match status" value="2"/>
</dbReference>
<dbReference type="InterPro" id="IPR051310">
    <property type="entry name" value="MCP_chemotaxis"/>
</dbReference>
<dbReference type="EMBL" id="SJST01000007">
    <property type="protein sequence ID" value="TCD12282.1"/>
    <property type="molecule type" value="Genomic_DNA"/>
</dbReference>
<dbReference type="GO" id="GO:0016020">
    <property type="term" value="C:membrane"/>
    <property type="evidence" value="ECO:0007669"/>
    <property type="project" value="UniProtKB-SubCell"/>
</dbReference>
<dbReference type="GO" id="GO:0007165">
    <property type="term" value="P:signal transduction"/>
    <property type="evidence" value="ECO:0007669"/>
    <property type="project" value="UniProtKB-KW"/>
</dbReference>
<dbReference type="Pfam" id="PF00672">
    <property type="entry name" value="HAMP"/>
    <property type="match status" value="2"/>
</dbReference>
<organism evidence="9 10">
    <name type="scientific">Oricola cellulosilytica</name>
    <dbReference type="NCBI Taxonomy" id="1429082"/>
    <lineage>
        <taxon>Bacteria</taxon>
        <taxon>Pseudomonadati</taxon>
        <taxon>Pseudomonadota</taxon>
        <taxon>Alphaproteobacteria</taxon>
        <taxon>Hyphomicrobiales</taxon>
        <taxon>Ahrensiaceae</taxon>
        <taxon>Oricola</taxon>
    </lineage>
</organism>
<evidence type="ECO:0000313" key="10">
    <source>
        <dbReference type="Proteomes" id="UP000291301"/>
    </source>
</evidence>
<feature type="domain" description="HAMP" evidence="8">
    <location>
        <begin position="301"/>
        <end position="352"/>
    </location>
</feature>
<dbReference type="AlphaFoldDB" id="A0A4R0P958"/>
<feature type="region of interest" description="Disordered" evidence="5">
    <location>
        <begin position="397"/>
        <end position="419"/>
    </location>
</feature>
<keyword evidence="6" id="KW-1133">Transmembrane helix</keyword>
<dbReference type="GO" id="GO:0006935">
    <property type="term" value="P:chemotaxis"/>
    <property type="evidence" value="ECO:0007669"/>
    <property type="project" value="UniProtKB-KW"/>
</dbReference>
<comment type="subcellular location">
    <subcellularLocation>
        <location evidence="1">Membrane</location>
    </subcellularLocation>
</comment>
<dbReference type="SUPFAM" id="SSF158472">
    <property type="entry name" value="HAMP domain-like"/>
    <property type="match status" value="1"/>
</dbReference>
<dbReference type="FunFam" id="1.10.287.950:FF:000001">
    <property type="entry name" value="Methyl-accepting chemotaxis sensory transducer"/>
    <property type="match status" value="1"/>
</dbReference>
<feature type="region of interest" description="Disordered" evidence="5">
    <location>
        <begin position="268"/>
        <end position="293"/>
    </location>
</feature>
<evidence type="ECO:0000256" key="6">
    <source>
        <dbReference type="SAM" id="Phobius"/>
    </source>
</evidence>
<dbReference type="PANTHER" id="PTHR43531">
    <property type="entry name" value="PROTEIN ICFG"/>
    <property type="match status" value="1"/>
</dbReference>
<dbReference type="Gene3D" id="6.10.340.10">
    <property type="match status" value="1"/>
</dbReference>
<feature type="transmembrane region" description="Helical" evidence="6">
    <location>
        <begin position="37"/>
        <end position="58"/>
    </location>
</feature>
<dbReference type="Gene3D" id="1.10.287.950">
    <property type="entry name" value="Methyl-accepting chemotaxis protein"/>
    <property type="match status" value="1"/>
</dbReference>
<keyword evidence="2" id="KW-0145">Chemotaxis</keyword>
<dbReference type="InterPro" id="IPR004089">
    <property type="entry name" value="MCPsignal_dom"/>
</dbReference>
<evidence type="ECO:0000256" key="2">
    <source>
        <dbReference type="ARBA" id="ARBA00022500"/>
    </source>
</evidence>
<dbReference type="Proteomes" id="UP000291301">
    <property type="component" value="Unassembled WGS sequence"/>
</dbReference>